<dbReference type="InterPro" id="IPR049215">
    <property type="entry name" value="DUF6809"/>
</dbReference>
<keyword evidence="2" id="KW-1185">Reference proteome</keyword>
<accession>A0ABT1RUH8</accession>
<proteinExistence type="predicted"/>
<gene>
    <name evidence="1" type="ORF">NE695_00185</name>
</gene>
<dbReference type="GeneID" id="90532384"/>
<dbReference type="Proteomes" id="UP001524473">
    <property type="component" value="Unassembled WGS sequence"/>
</dbReference>
<sequence>MGNILRAFAFNELELEPATEYDSEETKAAREKADRLEDLFLETLQAEQRGAYEQFRDAQLEEEYLYNIDRLILGYRLGVLMTMEVFTDRERLTIRGEGH</sequence>
<evidence type="ECO:0000313" key="1">
    <source>
        <dbReference type="EMBL" id="MCQ4838328.1"/>
    </source>
</evidence>
<organism evidence="1 2">
    <name type="scientific">Neglectibacter timonensis</name>
    <dbReference type="NCBI Taxonomy" id="1776382"/>
    <lineage>
        <taxon>Bacteria</taxon>
        <taxon>Bacillati</taxon>
        <taxon>Bacillota</taxon>
        <taxon>Clostridia</taxon>
        <taxon>Eubacteriales</taxon>
        <taxon>Oscillospiraceae</taxon>
        <taxon>Neglectibacter</taxon>
    </lineage>
</organism>
<reference evidence="1 2" key="1">
    <citation type="submission" date="2022-06" db="EMBL/GenBank/DDBJ databases">
        <title>Isolation of gut microbiota from human fecal samples.</title>
        <authorList>
            <person name="Pamer E.G."/>
            <person name="Barat B."/>
            <person name="Waligurski E."/>
            <person name="Medina S."/>
            <person name="Paddock L."/>
            <person name="Mostad J."/>
        </authorList>
    </citation>
    <scope>NUCLEOTIDE SEQUENCE [LARGE SCALE GENOMIC DNA]</scope>
    <source>
        <strain evidence="1 2">DFI.9.73</strain>
    </source>
</reference>
<comment type="caution">
    <text evidence="1">The sequence shown here is derived from an EMBL/GenBank/DDBJ whole genome shotgun (WGS) entry which is preliminary data.</text>
</comment>
<protein>
    <submittedName>
        <fullName evidence="1">Uncharacterized protein</fullName>
    </submittedName>
</protein>
<dbReference type="Pfam" id="PF20648">
    <property type="entry name" value="DUF6809"/>
    <property type="match status" value="1"/>
</dbReference>
<dbReference type="RefSeq" id="WP_066863760.1">
    <property type="nucleotide sequence ID" value="NZ_CABKVV010000013.1"/>
</dbReference>
<evidence type="ECO:0000313" key="2">
    <source>
        <dbReference type="Proteomes" id="UP001524473"/>
    </source>
</evidence>
<dbReference type="EMBL" id="JANFZH010000001">
    <property type="protein sequence ID" value="MCQ4838328.1"/>
    <property type="molecule type" value="Genomic_DNA"/>
</dbReference>
<name>A0ABT1RUH8_9FIRM</name>